<feature type="chain" id="PRO_5002043387" evidence="1">
    <location>
        <begin position="29"/>
        <end position="67"/>
    </location>
</feature>
<sequence length="67" mass="7599">MPFISNSFQDIGLLSLTITLWMVSRAKSQGHFERLEQILPQITCENSVSVRNHSSGKAMKLIDDIHK</sequence>
<evidence type="ECO:0000313" key="2">
    <source>
        <dbReference type="EMBL" id="JAD27091.1"/>
    </source>
</evidence>
<reference evidence="2" key="1">
    <citation type="submission" date="2014-09" db="EMBL/GenBank/DDBJ databases">
        <authorList>
            <person name="Magalhaes I.L.F."/>
            <person name="Oliveira U."/>
            <person name="Santos F.R."/>
            <person name="Vidigal T.H.D.A."/>
            <person name="Brescovit A.D."/>
            <person name="Santos A.J."/>
        </authorList>
    </citation>
    <scope>NUCLEOTIDE SEQUENCE</scope>
    <source>
        <tissue evidence="2">Shoot tissue taken approximately 20 cm above the soil surface</tissue>
    </source>
</reference>
<dbReference type="AlphaFoldDB" id="A0A0A8YKW7"/>
<name>A0A0A8YKW7_ARUDO</name>
<reference evidence="2" key="2">
    <citation type="journal article" date="2015" name="Data Brief">
        <title>Shoot transcriptome of the giant reed, Arundo donax.</title>
        <authorList>
            <person name="Barrero R.A."/>
            <person name="Guerrero F.D."/>
            <person name="Moolhuijzen P."/>
            <person name="Goolsby J.A."/>
            <person name="Tidwell J."/>
            <person name="Bellgard S.E."/>
            <person name="Bellgard M.I."/>
        </authorList>
    </citation>
    <scope>NUCLEOTIDE SEQUENCE</scope>
    <source>
        <tissue evidence="2">Shoot tissue taken approximately 20 cm above the soil surface</tissue>
    </source>
</reference>
<proteinExistence type="predicted"/>
<organism evidence="2">
    <name type="scientific">Arundo donax</name>
    <name type="common">Giant reed</name>
    <name type="synonym">Donax arundinaceus</name>
    <dbReference type="NCBI Taxonomy" id="35708"/>
    <lineage>
        <taxon>Eukaryota</taxon>
        <taxon>Viridiplantae</taxon>
        <taxon>Streptophyta</taxon>
        <taxon>Embryophyta</taxon>
        <taxon>Tracheophyta</taxon>
        <taxon>Spermatophyta</taxon>
        <taxon>Magnoliopsida</taxon>
        <taxon>Liliopsida</taxon>
        <taxon>Poales</taxon>
        <taxon>Poaceae</taxon>
        <taxon>PACMAD clade</taxon>
        <taxon>Arundinoideae</taxon>
        <taxon>Arundineae</taxon>
        <taxon>Arundo</taxon>
    </lineage>
</organism>
<dbReference type="EMBL" id="GBRH01270804">
    <property type="protein sequence ID" value="JAD27091.1"/>
    <property type="molecule type" value="Transcribed_RNA"/>
</dbReference>
<keyword evidence="1" id="KW-0732">Signal</keyword>
<accession>A0A0A8YKW7</accession>
<protein>
    <submittedName>
        <fullName evidence="2">Uncharacterized protein</fullName>
    </submittedName>
</protein>
<feature type="signal peptide" evidence="1">
    <location>
        <begin position="1"/>
        <end position="28"/>
    </location>
</feature>
<evidence type="ECO:0000256" key="1">
    <source>
        <dbReference type="SAM" id="SignalP"/>
    </source>
</evidence>